<keyword evidence="5" id="KW-0633">Potassium transport</keyword>
<keyword evidence="10" id="KW-0769">Symport</keyword>
<dbReference type="InterPro" id="IPR004837">
    <property type="entry name" value="NaCa_Exmemb"/>
</dbReference>
<evidence type="ECO:0000256" key="5">
    <source>
        <dbReference type="ARBA" id="ARBA00022538"/>
    </source>
</evidence>
<feature type="region of interest" description="Disordered" evidence="17">
    <location>
        <begin position="300"/>
        <end position="343"/>
    </location>
</feature>
<feature type="transmembrane region" description="Helical" evidence="18">
    <location>
        <begin position="123"/>
        <end position="141"/>
    </location>
</feature>
<keyword evidence="13" id="KW-0915">Sodium</keyword>
<dbReference type="OrthoDB" id="2127281at2759"/>
<gene>
    <name evidence="20" type="ORF">DPMN_018753</name>
</gene>
<evidence type="ECO:0000256" key="10">
    <source>
        <dbReference type="ARBA" id="ARBA00022847"/>
    </source>
</evidence>
<keyword evidence="21" id="KW-1185">Reference proteome</keyword>
<evidence type="ECO:0000313" key="21">
    <source>
        <dbReference type="Proteomes" id="UP000828390"/>
    </source>
</evidence>
<dbReference type="Proteomes" id="UP000828390">
    <property type="component" value="Unassembled WGS sequence"/>
</dbReference>
<evidence type="ECO:0000256" key="1">
    <source>
        <dbReference type="ARBA" id="ARBA00004141"/>
    </source>
</evidence>
<dbReference type="FunFam" id="1.20.1420.30:FF:000004">
    <property type="entry name" value="Sodium/potassium/calcium exchanger 2 isoform 1"/>
    <property type="match status" value="1"/>
</dbReference>
<evidence type="ECO:0000256" key="15">
    <source>
        <dbReference type="ARBA" id="ARBA00023136"/>
    </source>
</evidence>
<keyword evidence="16" id="KW-0739">Sodium transport</keyword>
<dbReference type="AlphaFoldDB" id="A0A9D4NHW2"/>
<comment type="similarity">
    <text evidence="2">Belongs to the Ca(2+):cation antiporter (CaCA) (TC 2.A.19) family. SLC24A subfamily.</text>
</comment>
<reference evidence="20" key="1">
    <citation type="journal article" date="2019" name="bioRxiv">
        <title>The Genome of the Zebra Mussel, Dreissena polymorpha: A Resource for Invasive Species Research.</title>
        <authorList>
            <person name="McCartney M.A."/>
            <person name="Auch B."/>
            <person name="Kono T."/>
            <person name="Mallez S."/>
            <person name="Zhang Y."/>
            <person name="Obille A."/>
            <person name="Becker A."/>
            <person name="Abrahante J.E."/>
            <person name="Garbe J."/>
            <person name="Badalamenti J.P."/>
            <person name="Herman A."/>
            <person name="Mangelson H."/>
            <person name="Liachko I."/>
            <person name="Sullivan S."/>
            <person name="Sone E.D."/>
            <person name="Koren S."/>
            <person name="Silverstein K.A.T."/>
            <person name="Beckman K.B."/>
            <person name="Gohl D.M."/>
        </authorList>
    </citation>
    <scope>NUCLEOTIDE SEQUENCE</scope>
    <source>
        <strain evidence="20">Duluth1</strain>
        <tissue evidence="20">Whole animal</tissue>
    </source>
</reference>
<feature type="transmembrane region" description="Helical" evidence="18">
    <location>
        <begin position="458"/>
        <end position="480"/>
    </location>
</feature>
<evidence type="ECO:0000256" key="14">
    <source>
        <dbReference type="ARBA" id="ARBA00023065"/>
    </source>
</evidence>
<sequence>MTDIGSVRISAVHPCDRKRALVAGFRRKGQIRKALFLCLLCGYVVCVSLAFVLRPEVTGGLRPGSADEETADWSDRDEHERVKRALFGLRDLDADPDRNCTPRAVDEFPANFFTLRETQQGAIALHILIAIYMFGFLAIVCDDYFVSSLESICERLELQEDVAGATFMAAGSSAPEFFTSVIGVFIAKSDVGVGTIVGSAVFNILFIIGVCAIFAGMIVHLTWYPMTRDCVFYLISIAALVITIQDEKVYWYEGLILVLLYALYIVIMYFNRTLEARANACMGPLFARCRRSSDLEKEERQPLAASEGSHSGMYGEQAETPPKKETGFSCDSSTERSQKHEEKQYESPFIVPEGALQRLYWAVMMPVKCLLFVSVPDCRREGVWKRLYMLTFTMSIVWIAASSYLMVWMVTIIGDALDIPDTVMGLTILAAGTSVPDCLSSVFVARDGFGDMAVSNSIGSNVFDILMCLGLPWLLATTIVKKGDPLVISSGGLAYSTLILLFTVAFMLIGINLARWRLTKPFGVVCLVAYVLVTALSCLFELNVFGDLNQDSCPRSD</sequence>
<feature type="transmembrane region" description="Helical" evidence="18">
    <location>
        <begin position="250"/>
        <end position="270"/>
    </location>
</feature>
<evidence type="ECO:0000256" key="13">
    <source>
        <dbReference type="ARBA" id="ARBA00023053"/>
    </source>
</evidence>
<evidence type="ECO:0000256" key="3">
    <source>
        <dbReference type="ARBA" id="ARBA00022448"/>
    </source>
</evidence>
<feature type="transmembrane region" description="Helical" evidence="18">
    <location>
        <begin position="226"/>
        <end position="244"/>
    </location>
</feature>
<feature type="transmembrane region" description="Helical" evidence="18">
    <location>
        <begin position="34"/>
        <end position="53"/>
    </location>
</feature>
<dbReference type="InterPro" id="IPR004481">
    <property type="entry name" value="K/Na/Ca-exchanger"/>
</dbReference>
<feature type="transmembrane region" description="Helical" evidence="18">
    <location>
        <begin position="521"/>
        <end position="542"/>
    </location>
</feature>
<dbReference type="GO" id="GO:0006874">
    <property type="term" value="P:intracellular calcium ion homeostasis"/>
    <property type="evidence" value="ECO:0007669"/>
    <property type="project" value="TreeGrafter"/>
</dbReference>
<comment type="caution">
    <text evidence="20">The sequence shown here is derived from an EMBL/GenBank/DDBJ whole genome shotgun (WGS) entry which is preliminary data.</text>
</comment>
<accession>A0A9D4NHW2</accession>
<dbReference type="InterPro" id="IPR044880">
    <property type="entry name" value="NCX_ion-bd_dom_sf"/>
</dbReference>
<evidence type="ECO:0000313" key="20">
    <source>
        <dbReference type="EMBL" id="KAH3894596.1"/>
    </source>
</evidence>
<evidence type="ECO:0000256" key="7">
    <source>
        <dbReference type="ARBA" id="ARBA00022692"/>
    </source>
</evidence>
<keyword evidence="7 18" id="KW-0812">Transmembrane</keyword>
<dbReference type="GO" id="GO:0005262">
    <property type="term" value="F:calcium channel activity"/>
    <property type="evidence" value="ECO:0007669"/>
    <property type="project" value="TreeGrafter"/>
</dbReference>
<feature type="domain" description="Sodium/calcium exchanger membrane region" evidence="19">
    <location>
        <begin position="127"/>
        <end position="269"/>
    </location>
</feature>
<evidence type="ECO:0000256" key="4">
    <source>
        <dbReference type="ARBA" id="ARBA00022449"/>
    </source>
</evidence>
<keyword evidence="9" id="KW-0106">Calcium</keyword>
<protein>
    <recommendedName>
        <fullName evidence="19">Sodium/calcium exchanger membrane region domain-containing protein</fullName>
    </recommendedName>
</protein>
<keyword evidence="6" id="KW-0109">Calcium transport</keyword>
<feature type="transmembrane region" description="Helical" evidence="18">
    <location>
        <begin position="423"/>
        <end position="446"/>
    </location>
</feature>
<evidence type="ECO:0000256" key="9">
    <source>
        <dbReference type="ARBA" id="ARBA00022837"/>
    </source>
</evidence>
<feature type="transmembrane region" description="Helical" evidence="18">
    <location>
        <begin position="162"/>
        <end position="187"/>
    </location>
</feature>
<proteinExistence type="inferred from homology"/>
<evidence type="ECO:0000259" key="19">
    <source>
        <dbReference type="Pfam" id="PF01699"/>
    </source>
</evidence>
<dbReference type="GO" id="GO:0008273">
    <property type="term" value="F:calcium, potassium:sodium antiporter activity"/>
    <property type="evidence" value="ECO:0007669"/>
    <property type="project" value="TreeGrafter"/>
</dbReference>
<evidence type="ECO:0000256" key="17">
    <source>
        <dbReference type="SAM" id="MobiDB-lite"/>
    </source>
</evidence>
<name>A0A9D4NHW2_DREPO</name>
<evidence type="ECO:0000256" key="12">
    <source>
        <dbReference type="ARBA" id="ARBA00022989"/>
    </source>
</evidence>
<dbReference type="GO" id="GO:0005886">
    <property type="term" value="C:plasma membrane"/>
    <property type="evidence" value="ECO:0007669"/>
    <property type="project" value="TreeGrafter"/>
</dbReference>
<evidence type="ECO:0000256" key="16">
    <source>
        <dbReference type="ARBA" id="ARBA00023201"/>
    </source>
</evidence>
<evidence type="ECO:0000256" key="2">
    <source>
        <dbReference type="ARBA" id="ARBA00005364"/>
    </source>
</evidence>
<feature type="transmembrane region" description="Helical" evidence="18">
    <location>
        <begin position="387"/>
        <end position="411"/>
    </location>
</feature>
<organism evidence="20 21">
    <name type="scientific">Dreissena polymorpha</name>
    <name type="common">Zebra mussel</name>
    <name type="synonym">Mytilus polymorpha</name>
    <dbReference type="NCBI Taxonomy" id="45954"/>
    <lineage>
        <taxon>Eukaryota</taxon>
        <taxon>Metazoa</taxon>
        <taxon>Spiralia</taxon>
        <taxon>Lophotrochozoa</taxon>
        <taxon>Mollusca</taxon>
        <taxon>Bivalvia</taxon>
        <taxon>Autobranchia</taxon>
        <taxon>Heteroconchia</taxon>
        <taxon>Euheterodonta</taxon>
        <taxon>Imparidentia</taxon>
        <taxon>Neoheterodontei</taxon>
        <taxon>Myida</taxon>
        <taxon>Dreissenoidea</taxon>
        <taxon>Dreissenidae</taxon>
        <taxon>Dreissena</taxon>
    </lineage>
</organism>
<keyword evidence="11" id="KW-0630">Potassium</keyword>
<evidence type="ECO:0000256" key="8">
    <source>
        <dbReference type="ARBA" id="ARBA00022729"/>
    </source>
</evidence>
<dbReference type="FunFam" id="1.20.1420.30:FF:000009">
    <property type="entry name" value="sodium/potassium/calcium exchanger 5 isoform X2"/>
    <property type="match status" value="1"/>
</dbReference>
<comment type="subcellular location">
    <subcellularLocation>
        <location evidence="1">Membrane</location>
        <topology evidence="1">Multi-pass membrane protein</topology>
    </subcellularLocation>
</comment>
<feature type="domain" description="Sodium/calcium exchanger membrane region" evidence="19">
    <location>
        <begin position="388"/>
        <end position="537"/>
    </location>
</feature>
<keyword evidence="15 18" id="KW-0472">Membrane</keyword>
<keyword evidence="8" id="KW-0732">Signal</keyword>
<evidence type="ECO:0000256" key="18">
    <source>
        <dbReference type="SAM" id="Phobius"/>
    </source>
</evidence>
<reference evidence="20" key="2">
    <citation type="submission" date="2020-11" db="EMBL/GenBank/DDBJ databases">
        <authorList>
            <person name="McCartney M.A."/>
            <person name="Auch B."/>
            <person name="Kono T."/>
            <person name="Mallez S."/>
            <person name="Becker A."/>
            <person name="Gohl D.M."/>
            <person name="Silverstein K.A.T."/>
            <person name="Koren S."/>
            <person name="Bechman K.B."/>
            <person name="Herman A."/>
            <person name="Abrahante J.E."/>
            <person name="Garbe J."/>
        </authorList>
    </citation>
    <scope>NUCLEOTIDE SEQUENCE</scope>
    <source>
        <strain evidence="20">Duluth1</strain>
        <tissue evidence="20">Whole animal</tissue>
    </source>
</reference>
<keyword evidence="12 18" id="KW-1133">Transmembrane helix</keyword>
<evidence type="ECO:0000256" key="6">
    <source>
        <dbReference type="ARBA" id="ARBA00022568"/>
    </source>
</evidence>
<keyword evidence="3" id="KW-0813">Transport</keyword>
<feature type="compositionally biased region" description="Basic and acidic residues" evidence="17">
    <location>
        <begin position="333"/>
        <end position="343"/>
    </location>
</feature>
<dbReference type="GO" id="GO:0015293">
    <property type="term" value="F:symporter activity"/>
    <property type="evidence" value="ECO:0007669"/>
    <property type="project" value="UniProtKB-KW"/>
</dbReference>
<dbReference type="NCBIfam" id="TIGR00367">
    <property type="entry name" value="calcium/sodium antiporter"/>
    <property type="match status" value="1"/>
</dbReference>
<dbReference type="EMBL" id="JAIWYP010000001">
    <property type="protein sequence ID" value="KAH3894596.1"/>
    <property type="molecule type" value="Genomic_DNA"/>
</dbReference>
<keyword evidence="14" id="KW-0406">Ion transport</keyword>
<evidence type="ECO:0000256" key="11">
    <source>
        <dbReference type="ARBA" id="ARBA00022958"/>
    </source>
</evidence>
<feature type="transmembrane region" description="Helical" evidence="18">
    <location>
        <begin position="492"/>
        <end position="514"/>
    </location>
</feature>
<dbReference type="Pfam" id="PF01699">
    <property type="entry name" value="Na_Ca_ex"/>
    <property type="match status" value="2"/>
</dbReference>
<dbReference type="PANTHER" id="PTHR10846">
    <property type="entry name" value="SODIUM/POTASSIUM/CALCIUM EXCHANGER"/>
    <property type="match status" value="1"/>
</dbReference>
<dbReference type="Gene3D" id="1.20.1420.30">
    <property type="entry name" value="NCX, central ion-binding region"/>
    <property type="match status" value="2"/>
</dbReference>
<feature type="transmembrane region" description="Helical" evidence="18">
    <location>
        <begin position="193"/>
        <end position="219"/>
    </location>
</feature>
<dbReference type="PANTHER" id="PTHR10846:SF73">
    <property type="entry name" value="SODIUM_CALCIUM EXCHANGER MEMBRANE REGION DOMAIN-CONTAINING PROTEIN"/>
    <property type="match status" value="1"/>
</dbReference>
<keyword evidence="4" id="KW-0050">Antiport</keyword>